<keyword evidence="1" id="KW-0456">Lyase</keyword>
<sequence>MPLTRQTGMTRNVGRRISKLEFLFWLAQVGWALKWIEIRFLVKRDRESEITVSRLLHAGLKSFSVSLNVSCDSSNA</sequence>
<name>A0NWT2_ROSAI</name>
<accession>A0NWT2</accession>
<dbReference type="AlphaFoldDB" id="A0NWT2"/>
<evidence type="ECO:0000313" key="2">
    <source>
        <dbReference type="Proteomes" id="UP000004848"/>
    </source>
</evidence>
<dbReference type="GO" id="GO:0003861">
    <property type="term" value="F:3-isopropylmalate dehydratase activity"/>
    <property type="evidence" value="ECO:0007669"/>
    <property type="project" value="UniProtKB-EC"/>
</dbReference>
<dbReference type="GO" id="GO:0016853">
    <property type="term" value="F:isomerase activity"/>
    <property type="evidence" value="ECO:0007669"/>
    <property type="project" value="UniProtKB-KW"/>
</dbReference>
<comment type="caution">
    <text evidence="1">The sequence shown here is derived from an EMBL/GenBank/DDBJ whole genome shotgun (WGS) entry which is preliminary data.</text>
</comment>
<gene>
    <name evidence="1" type="primary">leuD</name>
    <name evidence="1" type="ORF">SIAM614_26853</name>
</gene>
<protein>
    <submittedName>
        <fullName evidence="1">Isopropylmalate isomerase small subunit</fullName>
        <ecNumber evidence="1">4.2.1.33</ecNumber>
    </submittedName>
</protein>
<proteinExistence type="predicted"/>
<organism evidence="1 2">
    <name type="scientific">Roseibium aggregatum (strain ATCC 25650 / DSM 13394 / JCM 20685 / NBRC 16684 / NCIMB 2208 / IAM 12614 / B1)</name>
    <name type="common">Stappia aggregata</name>
    <dbReference type="NCBI Taxonomy" id="384765"/>
    <lineage>
        <taxon>Bacteria</taxon>
        <taxon>Pseudomonadati</taxon>
        <taxon>Pseudomonadota</taxon>
        <taxon>Alphaproteobacteria</taxon>
        <taxon>Hyphomicrobiales</taxon>
        <taxon>Stappiaceae</taxon>
        <taxon>Roseibium</taxon>
    </lineage>
</organism>
<evidence type="ECO:0000313" key="1">
    <source>
        <dbReference type="EMBL" id="EAV42651.1"/>
    </source>
</evidence>
<keyword evidence="1" id="KW-0413">Isomerase</keyword>
<dbReference type="Proteomes" id="UP000004848">
    <property type="component" value="Unassembled WGS sequence"/>
</dbReference>
<dbReference type="EC" id="4.2.1.33" evidence="1"/>
<dbReference type="EMBL" id="AAUW01000013">
    <property type="protein sequence ID" value="EAV42651.1"/>
    <property type="molecule type" value="Genomic_DNA"/>
</dbReference>
<reference evidence="1 2" key="1">
    <citation type="submission" date="2006-05" db="EMBL/GenBank/DDBJ databases">
        <authorList>
            <person name="King G."/>
            <person name="Ferriera S."/>
            <person name="Johnson J."/>
            <person name="Kravitz S."/>
            <person name="Beeson K."/>
            <person name="Sutton G."/>
            <person name="Rogers Y.-H."/>
            <person name="Friedman R."/>
            <person name="Frazier M."/>
            <person name="Venter J.C."/>
        </authorList>
    </citation>
    <scope>NUCLEOTIDE SEQUENCE [LARGE SCALE GENOMIC DNA]</scope>
    <source>
        <strain evidence="2">ATCC 25650 / DSM 13394 / JCM 20685 / NBRC 16684 / NCIMB 2208 / IAM 12614 / B1</strain>
    </source>
</reference>